<dbReference type="Gene3D" id="3.40.50.300">
    <property type="entry name" value="P-loop containing nucleotide triphosphate hydrolases"/>
    <property type="match status" value="1"/>
</dbReference>
<keyword evidence="2" id="KW-0342">GTP-binding</keyword>
<sequence length="167" mass="18770">MVRVKNNSPAAAVPIVQEPAEEEKVYSIGLVGDAGVGKASLCVEFTKSKKVRVSRPSAYDPTDESRFYQTISIDNSNVTVQLISTSGQELMNAVEDIYFKKCLGFLLIFSLDNRNSFISATTRHYEKILRMKDCVQSEDIPHNIPMILVGNKVRILFKNFINELHNI</sequence>
<dbReference type="PRINTS" id="PR00449">
    <property type="entry name" value="RASTRNSFRMNG"/>
</dbReference>
<gene>
    <name evidence="3" type="ORF">NAEGRDRAFT_69059</name>
</gene>
<dbReference type="AlphaFoldDB" id="D2VJJ3"/>
<dbReference type="InParanoid" id="D2VJJ3"/>
<keyword evidence="4" id="KW-1185">Reference proteome</keyword>
<dbReference type="PROSITE" id="PS51419">
    <property type="entry name" value="RAB"/>
    <property type="match status" value="1"/>
</dbReference>
<proteinExistence type="predicted"/>
<accession>D2VJJ3</accession>
<evidence type="ECO:0000313" key="3">
    <source>
        <dbReference type="EMBL" id="EFC42956.1"/>
    </source>
</evidence>
<dbReference type="Proteomes" id="UP000006671">
    <property type="component" value="Unassembled WGS sequence"/>
</dbReference>
<dbReference type="PANTHER" id="PTHR24070">
    <property type="entry name" value="RAS, DI-RAS, AND RHEB FAMILY MEMBERS OF SMALL GTPASE SUPERFAMILY"/>
    <property type="match status" value="1"/>
</dbReference>
<dbReference type="PROSITE" id="PS51421">
    <property type="entry name" value="RAS"/>
    <property type="match status" value="1"/>
</dbReference>
<dbReference type="GO" id="GO:0003924">
    <property type="term" value="F:GTPase activity"/>
    <property type="evidence" value="ECO:0007669"/>
    <property type="project" value="InterPro"/>
</dbReference>
<dbReference type="SMART" id="SM00173">
    <property type="entry name" value="RAS"/>
    <property type="match status" value="1"/>
</dbReference>
<dbReference type="NCBIfam" id="TIGR00231">
    <property type="entry name" value="small_GTP"/>
    <property type="match status" value="1"/>
</dbReference>
<dbReference type="GeneID" id="8852103"/>
<evidence type="ECO:0000256" key="2">
    <source>
        <dbReference type="ARBA" id="ARBA00023134"/>
    </source>
</evidence>
<protein>
    <submittedName>
        <fullName evidence="3">Predicted protein</fullName>
    </submittedName>
</protein>
<dbReference type="eggNOG" id="KOG0395">
    <property type="taxonomic scope" value="Eukaryota"/>
</dbReference>
<name>D2VJJ3_NAEGR</name>
<organism evidence="4">
    <name type="scientific">Naegleria gruberi</name>
    <name type="common">Amoeba</name>
    <dbReference type="NCBI Taxonomy" id="5762"/>
    <lineage>
        <taxon>Eukaryota</taxon>
        <taxon>Discoba</taxon>
        <taxon>Heterolobosea</taxon>
        <taxon>Tetramitia</taxon>
        <taxon>Eutetramitia</taxon>
        <taxon>Vahlkampfiidae</taxon>
        <taxon>Naegleria</taxon>
    </lineage>
</organism>
<evidence type="ECO:0000313" key="4">
    <source>
        <dbReference type="Proteomes" id="UP000006671"/>
    </source>
</evidence>
<keyword evidence="1" id="KW-0547">Nucleotide-binding</keyword>
<dbReference type="GO" id="GO:0016020">
    <property type="term" value="C:membrane"/>
    <property type="evidence" value="ECO:0007669"/>
    <property type="project" value="InterPro"/>
</dbReference>
<dbReference type="InterPro" id="IPR005225">
    <property type="entry name" value="Small_GTP-bd"/>
</dbReference>
<dbReference type="KEGG" id="ngr:NAEGRDRAFT_69059"/>
<dbReference type="VEuPathDB" id="AmoebaDB:NAEGRDRAFT_69059"/>
<reference evidence="3 4" key="1">
    <citation type="journal article" date="2010" name="Cell">
        <title>The genome of Naegleria gruberi illuminates early eukaryotic versatility.</title>
        <authorList>
            <person name="Fritz-Laylin L.K."/>
            <person name="Prochnik S.E."/>
            <person name="Ginger M.L."/>
            <person name="Dacks J.B."/>
            <person name="Carpenter M.L."/>
            <person name="Field M.C."/>
            <person name="Kuo A."/>
            <person name="Paredez A."/>
            <person name="Chapman J."/>
            <person name="Pham J."/>
            <person name="Shu S."/>
            <person name="Neupane R."/>
            <person name="Cipriano M."/>
            <person name="Mancuso J."/>
            <person name="Tu H."/>
            <person name="Salamov A."/>
            <person name="Lindquist E."/>
            <person name="Shapiro H."/>
            <person name="Lucas S."/>
            <person name="Grigoriev I.V."/>
            <person name="Cande W.Z."/>
            <person name="Fulton C."/>
            <person name="Rokhsar D.S."/>
            <person name="Dawson S.C."/>
        </authorList>
    </citation>
    <scope>NUCLEOTIDE SEQUENCE [LARGE SCALE GENOMIC DNA]</scope>
    <source>
        <strain evidence="3 4">NEG-M</strain>
    </source>
</reference>
<dbReference type="InterPro" id="IPR020849">
    <property type="entry name" value="Small_GTPase_Ras-type"/>
</dbReference>
<evidence type="ECO:0000256" key="1">
    <source>
        <dbReference type="ARBA" id="ARBA00022741"/>
    </source>
</evidence>
<dbReference type="STRING" id="5762.D2VJJ3"/>
<dbReference type="Pfam" id="PF00071">
    <property type="entry name" value="Ras"/>
    <property type="match status" value="1"/>
</dbReference>
<dbReference type="EMBL" id="GG738876">
    <property type="protein sequence ID" value="EFC42956.1"/>
    <property type="molecule type" value="Genomic_DNA"/>
</dbReference>
<dbReference type="RefSeq" id="XP_002675700.1">
    <property type="nucleotide sequence ID" value="XM_002675654.1"/>
</dbReference>
<dbReference type="OrthoDB" id="10329250at2759"/>
<dbReference type="GO" id="GO:0005525">
    <property type="term" value="F:GTP binding"/>
    <property type="evidence" value="ECO:0007669"/>
    <property type="project" value="UniProtKB-KW"/>
</dbReference>
<dbReference type="SUPFAM" id="SSF52540">
    <property type="entry name" value="P-loop containing nucleoside triphosphate hydrolases"/>
    <property type="match status" value="1"/>
</dbReference>
<dbReference type="InterPro" id="IPR001806">
    <property type="entry name" value="Small_GTPase"/>
</dbReference>
<dbReference type="GO" id="GO:0007165">
    <property type="term" value="P:signal transduction"/>
    <property type="evidence" value="ECO:0007669"/>
    <property type="project" value="InterPro"/>
</dbReference>
<dbReference type="InterPro" id="IPR027417">
    <property type="entry name" value="P-loop_NTPase"/>
</dbReference>